<dbReference type="GO" id="GO:0015074">
    <property type="term" value="P:DNA integration"/>
    <property type="evidence" value="ECO:0007669"/>
    <property type="project" value="UniProtKB-KW"/>
</dbReference>
<dbReference type="SMART" id="SM00343">
    <property type="entry name" value="ZnF_C2HC"/>
    <property type="match status" value="1"/>
</dbReference>
<dbReference type="GO" id="GO:0006397">
    <property type="term" value="P:mRNA processing"/>
    <property type="evidence" value="ECO:0007669"/>
    <property type="project" value="UniProtKB-KW"/>
</dbReference>
<comment type="caution">
    <text evidence="20">The sequence shown here is derived from an EMBL/GenBank/DDBJ whole genome shotgun (WGS) entry which is preliminary data.</text>
</comment>
<dbReference type="InterPro" id="IPR012337">
    <property type="entry name" value="RNaseH-like_sf"/>
</dbReference>
<dbReference type="GO" id="GO:0016787">
    <property type="term" value="F:hydrolase activity"/>
    <property type="evidence" value="ECO:0007669"/>
    <property type="project" value="UniProtKB-KW"/>
</dbReference>
<dbReference type="PANTHER" id="PTHR42648:SF11">
    <property type="entry name" value="TRANSPOSON TY4-P GAG-POL POLYPROTEIN"/>
    <property type="match status" value="1"/>
</dbReference>
<name>A0A9Q3CPL3_9BASI</name>
<keyword evidence="10" id="KW-0229">DNA integration</keyword>
<evidence type="ECO:0000256" key="3">
    <source>
        <dbReference type="ARBA" id="ARBA00022695"/>
    </source>
</evidence>
<evidence type="ECO:0000256" key="4">
    <source>
        <dbReference type="ARBA" id="ARBA00022722"/>
    </source>
</evidence>
<dbReference type="InterPro" id="IPR036875">
    <property type="entry name" value="Znf_CCHC_sf"/>
</dbReference>
<evidence type="ECO:0000256" key="10">
    <source>
        <dbReference type="ARBA" id="ARBA00022908"/>
    </source>
</evidence>
<dbReference type="GO" id="GO:0008270">
    <property type="term" value="F:zinc ion binding"/>
    <property type="evidence" value="ECO:0007669"/>
    <property type="project" value="UniProtKB-KW"/>
</dbReference>
<evidence type="ECO:0000256" key="2">
    <source>
        <dbReference type="ARBA" id="ARBA00022664"/>
    </source>
</evidence>
<dbReference type="EMBL" id="AVOT02008829">
    <property type="protein sequence ID" value="MBW0486830.1"/>
    <property type="molecule type" value="Genomic_DNA"/>
</dbReference>
<reference evidence="20" key="1">
    <citation type="submission" date="2021-03" db="EMBL/GenBank/DDBJ databases">
        <title>Draft genome sequence of rust myrtle Austropuccinia psidii MF-1, a brazilian biotype.</title>
        <authorList>
            <person name="Quecine M.C."/>
            <person name="Pachon D.M.R."/>
            <person name="Bonatelli M.L."/>
            <person name="Correr F.H."/>
            <person name="Franceschini L.M."/>
            <person name="Leite T.F."/>
            <person name="Margarido G.R.A."/>
            <person name="Almeida C.A."/>
            <person name="Ferrarezi J.A."/>
            <person name="Labate C.A."/>
        </authorList>
    </citation>
    <scope>NUCLEOTIDE SEQUENCE</scope>
    <source>
        <strain evidence="20">MF-1</strain>
    </source>
</reference>
<feature type="domain" description="Integrase catalytic" evidence="19">
    <location>
        <begin position="493"/>
        <end position="666"/>
    </location>
</feature>
<organism evidence="20 21">
    <name type="scientific">Austropuccinia psidii MF-1</name>
    <dbReference type="NCBI Taxonomy" id="1389203"/>
    <lineage>
        <taxon>Eukaryota</taxon>
        <taxon>Fungi</taxon>
        <taxon>Dikarya</taxon>
        <taxon>Basidiomycota</taxon>
        <taxon>Pucciniomycotina</taxon>
        <taxon>Pucciniomycetes</taxon>
        <taxon>Pucciniales</taxon>
        <taxon>Sphaerophragmiaceae</taxon>
        <taxon>Austropuccinia</taxon>
    </lineage>
</organism>
<evidence type="ECO:0008006" key="22">
    <source>
        <dbReference type="Google" id="ProtNLM"/>
    </source>
</evidence>
<dbReference type="OrthoDB" id="2663223at2759"/>
<keyword evidence="4" id="KW-0540">Nuclease</keyword>
<evidence type="ECO:0000313" key="20">
    <source>
        <dbReference type="EMBL" id="MBW0486830.1"/>
    </source>
</evidence>
<keyword evidence="3" id="KW-0548">Nucleotidyltransferase</keyword>
<keyword evidence="6" id="KW-0255">Endonuclease</keyword>
<dbReference type="GO" id="GO:0003887">
    <property type="term" value="F:DNA-directed DNA polymerase activity"/>
    <property type="evidence" value="ECO:0007669"/>
    <property type="project" value="UniProtKB-KW"/>
</dbReference>
<keyword evidence="8" id="KW-0460">Magnesium</keyword>
<evidence type="ECO:0000256" key="13">
    <source>
        <dbReference type="ARBA" id="ARBA00023172"/>
    </source>
</evidence>
<protein>
    <recommendedName>
        <fullName evidence="22">Endonuclease</fullName>
    </recommendedName>
</protein>
<dbReference type="Proteomes" id="UP000765509">
    <property type="component" value="Unassembled WGS sequence"/>
</dbReference>
<gene>
    <name evidence="20" type="ORF">O181_026545</name>
</gene>
<accession>A0A9Q3CPL3</accession>
<keyword evidence="12" id="KW-0239">DNA-directed DNA polymerase</keyword>
<dbReference type="SUPFAM" id="SSF53098">
    <property type="entry name" value="Ribonuclease H-like"/>
    <property type="match status" value="1"/>
</dbReference>
<evidence type="ECO:0000256" key="16">
    <source>
        <dbReference type="PROSITE-ProRule" id="PRU00047"/>
    </source>
</evidence>
<evidence type="ECO:0000256" key="17">
    <source>
        <dbReference type="SAM" id="MobiDB-lite"/>
    </source>
</evidence>
<dbReference type="GO" id="GO:0003723">
    <property type="term" value="F:RNA binding"/>
    <property type="evidence" value="ECO:0007669"/>
    <property type="project" value="UniProtKB-KW"/>
</dbReference>
<evidence type="ECO:0000256" key="7">
    <source>
        <dbReference type="ARBA" id="ARBA00022801"/>
    </source>
</evidence>
<dbReference type="GO" id="GO:0004519">
    <property type="term" value="F:endonuclease activity"/>
    <property type="evidence" value="ECO:0007669"/>
    <property type="project" value="UniProtKB-KW"/>
</dbReference>
<dbReference type="Pfam" id="PF00098">
    <property type="entry name" value="zf-CCHC"/>
    <property type="match status" value="1"/>
</dbReference>
<keyword evidence="5" id="KW-0479">Metal-binding</keyword>
<keyword evidence="21" id="KW-1185">Reference proteome</keyword>
<evidence type="ECO:0000256" key="8">
    <source>
        <dbReference type="ARBA" id="ARBA00022842"/>
    </source>
</evidence>
<evidence type="ECO:0000256" key="15">
    <source>
        <dbReference type="ARBA" id="ARBA00049244"/>
    </source>
</evidence>
<evidence type="ECO:0000256" key="11">
    <source>
        <dbReference type="ARBA" id="ARBA00022918"/>
    </source>
</evidence>
<dbReference type="SUPFAM" id="SSF57756">
    <property type="entry name" value="Retrovirus zinc finger-like domains"/>
    <property type="match status" value="1"/>
</dbReference>
<keyword evidence="11" id="KW-0695">RNA-directed DNA polymerase</keyword>
<keyword evidence="13" id="KW-0233">DNA recombination</keyword>
<evidence type="ECO:0000259" key="18">
    <source>
        <dbReference type="PROSITE" id="PS50158"/>
    </source>
</evidence>
<keyword evidence="7" id="KW-0378">Hydrolase</keyword>
<feature type="region of interest" description="Disordered" evidence="17">
    <location>
        <begin position="276"/>
        <end position="308"/>
    </location>
</feature>
<dbReference type="GO" id="GO:0032196">
    <property type="term" value="P:transposition"/>
    <property type="evidence" value="ECO:0007669"/>
    <property type="project" value="UniProtKB-KW"/>
</dbReference>
<dbReference type="Gene3D" id="4.10.60.10">
    <property type="entry name" value="Zinc finger, CCHC-type"/>
    <property type="match status" value="1"/>
</dbReference>
<dbReference type="PANTHER" id="PTHR42648">
    <property type="entry name" value="TRANSPOSASE, PUTATIVE-RELATED"/>
    <property type="match status" value="1"/>
</dbReference>
<evidence type="ECO:0000313" key="21">
    <source>
        <dbReference type="Proteomes" id="UP000765509"/>
    </source>
</evidence>
<dbReference type="GO" id="GO:0003964">
    <property type="term" value="F:RNA-directed DNA polymerase activity"/>
    <property type="evidence" value="ECO:0007669"/>
    <property type="project" value="UniProtKB-KW"/>
</dbReference>
<keyword evidence="9" id="KW-0694">RNA-binding</keyword>
<dbReference type="InterPro" id="IPR039537">
    <property type="entry name" value="Retrotran_Ty1/copia-like"/>
</dbReference>
<feature type="domain" description="CCHC-type" evidence="18">
    <location>
        <begin position="257"/>
        <end position="271"/>
    </location>
</feature>
<keyword evidence="1" id="KW-0815">Transposition</keyword>
<proteinExistence type="predicted"/>
<evidence type="ECO:0000256" key="6">
    <source>
        <dbReference type="ARBA" id="ARBA00022759"/>
    </source>
</evidence>
<dbReference type="GO" id="GO:0005634">
    <property type="term" value="C:nucleus"/>
    <property type="evidence" value="ECO:0007669"/>
    <property type="project" value="UniProtKB-ARBA"/>
</dbReference>
<evidence type="ECO:0000256" key="14">
    <source>
        <dbReference type="ARBA" id="ARBA00048173"/>
    </source>
</evidence>
<comment type="catalytic activity">
    <reaction evidence="15">
        <text>DNA(n) + a 2'-deoxyribonucleoside 5'-triphosphate = DNA(n+1) + diphosphate</text>
        <dbReference type="Rhea" id="RHEA:22508"/>
        <dbReference type="Rhea" id="RHEA-COMP:17339"/>
        <dbReference type="Rhea" id="RHEA-COMP:17340"/>
        <dbReference type="ChEBI" id="CHEBI:33019"/>
        <dbReference type="ChEBI" id="CHEBI:61560"/>
        <dbReference type="ChEBI" id="CHEBI:173112"/>
        <dbReference type="EC" id="2.7.7.7"/>
    </reaction>
</comment>
<dbReference type="AlphaFoldDB" id="A0A9Q3CPL3"/>
<evidence type="ECO:0000256" key="12">
    <source>
        <dbReference type="ARBA" id="ARBA00022932"/>
    </source>
</evidence>
<evidence type="ECO:0000256" key="1">
    <source>
        <dbReference type="ARBA" id="ARBA00022578"/>
    </source>
</evidence>
<evidence type="ECO:0000259" key="19">
    <source>
        <dbReference type="PROSITE" id="PS50994"/>
    </source>
</evidence>
<dbReference type="InterPro" id="IPR001584">
    <property type="entry name" value="Integrase_cat-core"/>
</dbReference>
<dbReference type="InterPro" id="IPR001878">
    <property type="entry name" value="Znf_CCHC"/>
</dbReference>
<dbReference type="PROSITE" id="PS50158">
    <property type="entry name" value="ZF_CCHC"/>
    <property type="match status" value="1"/>
</dbReference>
<dbReference type="InterPro" id="IPR036397">
    <property type="entry name" value="RNaseH_sf"/>
</dbReference>
<comment type="catalytic activity">
    <reaction evidence="14">
        <text>DNA(n) + a 2'-deoxyribonucleoside 5'-triphosphate = DNA(n+1) + diphosphate</text>
        <dbReference type="Rhea" id="RHEA:22508"/>
        <dbReference type="Rhea" id="RHEA-COMP:17339"/>
        <dbReference type="Rhea" id="RHEA-COMP:17340"/>
        <dbReference type="ChEBI" id="CHEBI:33019"/>
        <dbReference type="ChEBI" id="CHEBI:61560"/>
        <dbReference type="ChEBI" id="CHEBI:173112"/>
        <dbReference type="EC" id="2.7.7.49"/>
    </reaction>
</comment>
<evidence type="ECO:0000256" key="5">
    <source>
        <dbReference type="ARBA" id="ARBA00022723"/>
    </source>
</evidence>
<evidence type="ECO:0000256" key="9">
    <source>
        <dbReference type="ARBA" id="ARBA00022884"/>
    </source>
</evidence>
<keyword evidence="2" id="KW-0507">mRNA processing</keyword>
<dbReference type="PROSITE" id="PS50994">
    <property type="entry name" value="INTEGRASE"/>
    <property type="match status" value="1"/>
</dbReference>
<keyword evidence="16" id="KW-0862">Zinc</keyword>
<keyword evidence="16" id="KW-0863">Zinc-finger</keyword>
<dbReference type="Gene3D" id="3.30.420.10">
    <property type="entry name" value="Ribonuclease H-like superfamily/Ribonuclease H"/>
    <property type="match status" value="1"/>
</dbReference>
<dbReference type="GO" id="GO:0006310">
    <property type="term" value="P:DNA recombination"/>
    <property type="evidence" value="ECO:0007669"/>
    <property type="project" value="UniProtKB-KW"/>
</dbReference>
<feature type="compositionally biased region" description="Pro residues" evidence="17">
    <location>
        <begin position="280"/>
        <end position="289"/>
    </location>
</feature>
<keyword evidence="12" id="KW-0808">Transferase</keyword>
<sequence>MQEPYRAADRTNHLQQDGSNFAEWVAGLNRVLSVAFNSEHSVDDLPSLLDNRSPQENRAISHFIDATLPPDFALCIGVVPARATAKEFFNAIKTRCCPGNRFQKLQVVKDLLNLLIENDTGQHKPNSTIILSLRKTFAIFKKLGVDGDELEGLLAQAACHPPASLDRVAFDQLVTSSILAKGDEKPSSTFVGQVILNASQRDDKQHTSPFVYRVADPPERQTLSPRPCSPYVAKPFGSTSEVRRPPDHLVDRFGGSCFHCGRTGHWRADCPVTKGFANPNPRPPSPGPFRSPRLATPDRRSQHLSGPPYQQERVLQVKFVEHDAVDRVLVDTGASIHLSGSARSATNLKDVPPFRIFFADSNSSITISKTATLNIPVRRGFMIVQDVPFSSRISGTILSVGRLCRAGVVPFFDALSLSLLVCNVLVTTTFLNDCWWINVVTGEETIESAAETSSPRFFEMNPISLPKSTTLSSREWHERLGHACDKVVISFLKQHVPAFDVKTWQTSYCPVCAKAKSTHRLARARTDIPKKDPLDLLVSDVLGPFEEDAQAAILDAIKQLQVRTGVTPKALRTDNAREFTSASFANSLAAIGTIFCPSLPYSPQENGEAERLNRTLGDMARAMVVQSQMPTRFWQFAYASASYIHNRIPNSRCPKTSPHQELFGYAPSITTLYPHGADAVVHIPAVQQQGKLEPRAIDCKLLRLAVVGSLQQQDDTICECHLSSVPNVKPGGYCQQGLPPAHPERDVAGRGTNGAVF</sequence>